<dbReference type="InterPro" id="IPR039420">
    <property type="entry name" value="WalR-like"/>
</dbReference>
<dbReference type="Gene3D" id="6.10.250.690">
    <property type="match status" value="1"/>
</dbReference>
<comment type="caution">
    <text evidence="14">The sequence shown here is derived from an EMBL/GenBank/DDBJ whole genome shotgun (WGS) entry which is preliminary data.</text>
</comment>
<comment type="subcellular location">
    <subcellularLocation>
        <location evidence="1">Cytoplasm</location>
    </subcellularLocation>
</comment>
<dbReference type="RefSeq" id="WP_004095170.1">
    <property type="nucleotide sequence ID" value="NZ_AFGF01000078.1"/>
</dbReference>
<evidence type="ECO:0000256" key="2">
    <source>
        <dbReference type="ARBA" id="ARBA00022490"/>
    </source>
</evidence>
<evidence type="ECO:0000256" key="8">
    <source>
        <dbReference type="ARBA" id="ARBA00057085"/>
    </source>
</evidence>
<dbReference type="GO" id="GO:0005829">
    <property type="term" value="C:cytosol"/>
    <property type="evidence" value="ECO:0007669"/>
    <property type="project" value="TreeGrafter"/>
</dbReference>
<dbReference type="InterPro" id="IPR036388">
    <property type="entry name" value="WH-like_DNA-bd_sf"/>
</dbReference>
<evidence type="ECO:0000313" key="14">
    <source>
        <dbReference type="EMBL" id="EGO64096.1"/>
    </source>
</evidence>
<evidence type="ECO:0000256" key="10">
    <source>
        <dbReference type="PROSITE-ProRule" id="PRU00169"/>
    </source>
</evidence>
<dbReference type="InterPro" id="IPR011006">
    <property type="entry name" value="CheY-like_superfamily"/>
</dbReference>
<dbReference type="PROSITE" id="PS50110">
    <property type="entry name" value="RESPONSE_REGULATORY"/>
    <property type="match status" value="1"/>
</dbReference>
<dbReference type="GO" id="GO:0000156">
    <property type="term" value="F:phosphorelay response regulator activity"/>
    <property type="evidence" value="ECO:0007669"/>
    <property type="project" value="TreeGrafter"/>
</dbReference>
<dbReference type="AlphaFoldDB" id="F7NIN2"/>
<dbReference type="InterPro" id="IPR001867">
    <property type="entry name" value="OmpR/PhoB-type_DNA-bd"/>
</dbReference>
<dbReference type="GO" id="GO:0032993">
    <property type="term" value="C:protein-DNA complex"/>
    <property type="evidence" value="ECO:0007669"/>
    <property type="project" value="TreeGrafter"/>
</dbReference>
<dbReference type="Gene3D" id="3.40.50.2300">
    <property type="match status" value="1"/>
</dbReference>
<dbReference type="GO" id="GO:0000987">
    <property type="term" value="F:cis-regulatory region sequence-specific DNA binding"/>
    <property type="evidence" value="ECO:0007669"/>
    <property type="project" value="UniProtKB-ARBA"/>
</dbReference>
<dbReference type="SMART" id="SM00862">
    <property type="entry name" value="Trans_reg_C"/>
    <property type="match status" value="1"/>
</dbReference>
<organism evidence="14 15">
    <name type="scientific">Acetonema longum DSM 6540</name>
    <dbReference type="NCBI Taxonomy" id="1009370"/>
    <lineage>
        <taxon>Bacteria</taxon>
        <taxon>Bacillati</taxon>
        <taxon>Bacillota</taxon>
        <taxon>Negativicutes</taxon>
        <taxon>Acetonemataceae</taxon>
        <taxon>Acetonema</taxon>
    </lineage>
</organism>
<dbReference type="eggNOG" id="COG0745">
    <property type="taxonomic scope" value="Bacteria"/>
</dbReference>
<evidence type="ECO:0000256" key="9">
    <source>
        <dbReference type="ARBA" id="ARBA00074083"/>
    </source>
</evidence>
<evidence type="ECO:0000259" key="13">
    <source>
        <dbReference type="PROSITE" id="PS51755"/>
    </source>
</evidence>
<keyword evidence="2" id="KW-0963">Cytoplasm</keyword>
<gene>
    <name evidence="14" type="ORF">ALO_09674</name>
</gene>
<keyword evidence="3 10" id="KW-0597">Phosphoprotein</keyword>
<feature type="modified residue" description="4-aspartylphosphate" evidence="10">
    <location>
        <position position="56"/>
    </location>
</feature>
<dbReference type="PROSITE" id="PS51755">
    <property type="entry name" value="OMPR_PHOB"/>
    <property type="match status" value="1"/>
</dbReference>
<dbReference type="OrthoDB" id="25887at2"/>
<keyword evidence="4" id="KW-0902">Two-component regulatory system</keyword>
<dbReference type="CDD" id="cd00383">
    <property type="entry name" value="trans_reg_C"/>
    <property type="match status" value="1"/>
</dbReference>
<dbReference type="GO" id="GO:0045893">
    <property type="term" value="P:positive regulation of DNA-templated transcription"/>
    <property type="evidence" value="ECO:0007669"/>
    <property type="project" value="UniProtKB-ARBA"/>
</dbReference>
<dbReference type="Gene3D" id="1.10.10.10">
    <property type="entry name" value="Winged helix-like DNA-binding domain superfamily/Winged helix DNA-binding domain"/>
    <property type="match status" value="1"/>
</dbReference>
<dbReference type="FunFam" id="1.10.10.10:FF:000210">
    <property type="entry name" value="Winged-helix transcriptional response regulator KdpE"/>
    <property type="match status" value="1"/>
</dbReference>
<evidence type="ECO:0000256" key="1">
    <source>
        <dbReference type="ARBA" id="ARBA00004496"/>
    </source>
</evidence>
<dbReference type="Proteomes" id="UP000003240">
    <property type="component" value="Unassembled WGS sequence"/>
</dbReference>
<dbReference type="GO" id="GO:0042802">
    <property type="term" value="F:identical protein binding"/>
    <property type="evidence" value="ECO:0007669"/>
    <property type="project" value="UniProtKB-ARBA"/>
</dbReference>
<feature type="DNA-binding region" description="OmpR/PhoB-type" evidence="11">
    <location>
        <begin position="129"/>
        <end position="228"/>
    </location>
</feature>
<proteinExistence type="predicted"/>
<keyword evidence="7" id="KW-0804">Transcription</keyword>
<reference evidence="14 15" key="1">
    <citation type="journal article" date="2011" name="EMBO J.">
        <title>Structural diversity of bacterial flagellar motors.</title>
        <authorList>
            <person name="Chen S."/>
            <person name="Beeby M."/>
            <person name="Murphy G.E."/>
            <person name="Leadbetter J.R."/>
            <person name="Hendrixson D.R."/>
            <person name="Briegel A."/>
            <person name="Li Z."/>
            <person name="Shi J."/>
            <person name="Tocheva E.I."/>
            <person name="Muller A."/>
            <person name="Dobro M.J."/>
            <person name="Jensen G.J."/>
        </authorList>
    </citation>
    <scope>NUCLEOTIDE SEQUENCE [LARGE SCALE GENOMIC DNA]</scope>
    <source>
        <strain evidence="14 15">DSM 6540</strain>
    </source>
</reference>
<dbReference type="EMBL" id="AFGF01000078">
    <property type="protein sequence ID" value="EGO64096.1"/>
    <property type="molecule type" value="Genomic_DNA"/>
</dbReference>
<keyword evidence="15" id="KW-1185">Reference proteome</keyword>
<sequence length="229" mass="26021">MTEKGLRILVIDDEPQIRKLLKVSLQAYGYQIGEAENGWEGIQQAAGFKPDLTIVDLGLPDMDGKEVVQQIREWSAMPIIILTARDQEQEKISVLDAGADDYVTKPFGIGELMARMRVCLRRIAAADSEPVLRCGGLIVDLLQRRVTVDEREIKLTPTEYELIKFMIQHAGRVVTHKQLLQAGWGNAYQEDTHYIRIYIGQLRRKIEQDPAQPRYIITESGIGYRLMGQ</sequence>
<evidence type="ECO:0000256" key="11">
    <source>
        <dbReference type="PROSITE-ProRule" id="PRU01091"/>
    </source>
</evidence>
<keyword evidence="5" id="KW-0805">Transcription regulation</keyword>
<evidence type="ECO:0000256" key="5">
    <source>
        <dbReference type="ARBA" id="ARBA00023015"/>
    </source>
</evidence>
<evidence type="ECO:0000256" key="6">
    <source>
        <dbReference type="ARBA" id="ARBA00023125"/>
    </source>
</evidence>
<evidence type="ECO:0000313" key="15">
    <source>
        <dbReference type="Proteomes" id="UP000003240"/>
    </source>
</evidence>
<dbReference type="STRING" id="1009370.ALO_09674"/>
<accession>F7NIN2</accession>
<evidence type="ECO:0000256" key="7">
    <source>
        <dbReference type="ARBA" id="ARBA00023163"/>
    </source>
</evidence>
<evidence type="ECO:0000259" key="12">
    <source>
        <dbReference type="PROSITE" id="PS50110"/>
    </source>
</evidence>
<evidence type="ECO:0000256" key="3">
    <source>
        <dbReference type="ARBA" id="ARBA00022553"/>
    </source>
</evidence>
<dbReference type="SMART" id="SM00448">
    <property type="entry name" value="REC"/>
    <property type="match status" value="1"/>
</dbReference>
<dbReference type="CDD" id="cd17620">
    <property type="entry name" value="REC_OmpR_KdpE-like"/>
    <property type="match status" value="1"/>
</dbReference>
<dbReference type="Pfam" id="PF00486">
    <property type="entry name" value="Trans_reg_C"/>
    <property type="match status" value="1"/>
</dbReference>
<protein>
    <recommendedName>
        <fullName evidence="9">Transcriptional regulatory protein KdpE</fullName>
    </recommendedName>
</protein>
<comment type="function">
    <text evidence="8">Member of the two-component regulatory system KdpD/KdpE involved in the regulation of the kdp operon. Upon phosphorylation by KdpD, functions as a transcription regulator by direct binding to promoter regions of target genes to positively regulate their expression.</text>
</comment>
<dbReference type="FunFam" id="3.40.50.2300:FF:000021">
    <property type="entry name" value="Two-component system response regulator KdpE"/>
    <property type="match status" value="1"/>
</dbReference>
<dbReference type="PANTHER" id="PTHR48111:SF50">
    <property type="entry name" value="KDP OPERON TRANSCRIPTIONAL REGULATORY PROTEIN KDPE"/>
    <property type="match status" value="1"/>
</dbReference>
<dbReference type="SUPFAM" id="SSF52172">
    <property type="entry name" value="CheY-like"/>
    <property type="match status" value="1"/>
</dbReference>
<keyword evidence="6 11" id="KW-0238">DNA-binding</keyword>
<dbReference type="InterPro" id="IPR001789">
    <property type="entry name" value="Sig_transdc_resp-reg_receiver"/>
</dbReference>
<dbReference type="PANTHER" id="PTHR48111">
    <property type="entry name" value="REGULATOR OF RPOS"/>
    <property type="match status" value="1"/>
</dbReference>
<feature type="domain" description="Response regulatory" evidence="12">
    <location>
        <begin position="7"/>
        <end position="120"/>
    </location>
</feature>
<dbReference type="Pfam" id="PF00072">
    <property type="entry name" value="Response_reg"/>
    <property type="match status" value="1"/>
</dbReference>
<name>F7NIN2_9FIRM</name>
<evidence type="ECO:0000256" key="4">
    <source>
        <dbReference type="ARBA" id="ARBA00023012"/>
    </source>
</evidence>
<feature type="domain" description="OmpR/PhoB-type" evidence="13">
    <location>
        <begin position="129"/>
        <end position="228"/>
    </location>
</feature>